<keyword evidence="2" id="KW-0732">Signal</keyword>
<sequence length="269" mass="29805">MLRIALCVLACVTRVQSQSFLQPSMFASESIEPYAAQIESLAGQERAAQQMLASSIGHAQQQQLQAQRVQNMMQQHSTRFGQMEYISRHLLNVAKDLSARVEHVEEQQRDASATERSEIDQLKQLLSEAVHVTQDAMSNQGEQRMEISSLKNNLTALGQVSLLSVTEQESLAHKAKQLERDLADVHRMSAVTKSSLEATQKQVATELQNAQDEVLRLRDELQVAKQSSSSAQLKVNELVAAAQSQAEIVNVALNQAFHADKPPVAARLR</sequence>
<evidence type="ECO:0000256" key="1">
    <source>
        <dbReference type="SAM" id="Coils"/>
    </source>
</evidence>
<proteinExistence type="predicted"/>
<organism evidence="3">
    <name type="scientific">Noctiluca scintillans</name>
    <name type="common">Sea sparkle</name>
    <name type="synonym">Red tide dinoflagellate</name>
    <dbReference type="NCBI Taxonomy" id="2966"/>
    <lineage>
        <taxon>Eukaryota</taxon>
        <taxon>Sar</taxon>
        <taxon>Alveolata</taxon>
        <taxon>Dinophyceae</taxon>
        <taxon>Noctilucales</taxon>
        <taxon>Noctilucaceae</taxon>
        <taxon>Noctiluca</taxon>
    </lineage>
</organism>
<evidence type="ECO:0000256" key="2">
    <source>
        <dbReference type="SAM" id="SignalP"/>
    </source>
</evidence>
<protein>
    <submittedName>
        <fullName evidence="3">Uncharacterized protein</fullName>
    </submittedName>
</protein>
<accession>A0A7S1AQE9</accession>
<feature type="signal peptide" evidence="2">
    <location>
        <begin position="1"/>
        <end position="17"/>
    </location>
</feature>
<dbReference type="EMBL" id="HBFQ01050414">
    <property type="protein sequence ID" value="CAD8861603.1"/>
    <property type="molecule type" value="Transcribed_RNA"/>
</dbReference>
<feature type="chain" id="PRO_5031337376" evidence="2">
    <location>
        <begin position="18"/>
        <end position="269"/>
    </location>
</feature>
<dbReference type="AlphaFoldDB" id="A0A7S1AQE9"/>
<keyword evidence="1" id="KW-0175">Coiled coil</keyword>
<reference evidence="3" key="1">
    <citation type="submission" date="2021-01" db="EMBL/GenBank/DDBJ databases">
        <authorList>
            <person name="Corre E."/>
            <person name="Pelletier E."/>
            <person name="Niang G."/>
            <person name="Scheremetjew M."/>
            <person name="Finn R."/>
            <person name="Kale V."/>
            <person name="Holt S."/>
            <person name="Cochrane G."/>
            <person name="Meng A."/>
            <person name="Brown T."/>
            <person name="Cohen L."/>
        </authorList>
    </citation>
    <scope>NUCLEOTIDE SEQUENCE</scope>
</reference>
<feature type="coiled-coil region" evidence="1">
    <location>
        <begin position="193"/>
        <end position="227"/>
    </location>
</feature>
<evidence type="ECO:0000313" key="3">
    <source>
        <dbReference type="EMBL" id="CAD8861603.1"/>
    </source>
</evidence>
<name>A0A7S1AQE9_NOCSC</name>
<gene>
    <name evidence="3" type="ORF">NSCI0253_LOCUS35958</name>
</gene>